<dbReference type="Pfam" id="PF10027">
    <property type="entry name" value="DUF2269"/>
    <property type="match status" value="1"/>
</dbReference>
<sequence>MTLSPSFRKLVLTLHVISTMVWLGSAAAYIPVAIYVLTNQDTEMIRSAIQIMSLVVNFVVVPVAFASLLTGVALSLGTRWGLFRQYWILIKLLLTAFAVSMLVAYSIELGHAASIAAQTTWSSTDVEILKAPIHITHPSGSVCIVLVATILSVYKPKGMTKFGWRKQMESNNKTDSTPFSRPRWLKRVGVAAIGAFLLFVTIMIVI</sequence>
<feature type="transmembrane region" description="Helical" evidence="1">
    <location>
        <begin position="12"/>
        <end position="37"/>
    </location>
</feature>
<feature type="transmembrane region" description="Helical" evidence="1">
    <location>
        <begin position="49"/>
        <end position="74"/>
    </location>
</feature>
<gene>
    <name evidence="2" type="ORF">SK3146_05737</name>
</gene>
<name>A0ABY4RYH5_9BACL</name>
<keyword evidence="1" id="KW-0812">Transmembrane</keyword>
<accession>A0ABY4RYH5</accession>
<dbReference type="Proteomes" id="UP001057134">
    <property type="component" value="Chromosome"/>
</dbReference>
<protein>
    <recommendedName>
        <fullName evidence="4">DUF2269 domain-containing protein</fullName>
    </recommendedName>
</protein>
<dbReference type="EMBL" id="CP027059">
    <property type="protein sequence ID" value="UQZ86444.1"/>
    <property type="molecule type" value="Genomic_DNA"/>
</dbReference>
<feature type="transmembrane region" description="Helical" evidence="1">
    <location>
        <begin position="86"/>
        <end position="107"/>
    </location>
</feature>
<reference evidence="2" key="2">
    <citation type="journal article" date="2021" name="J Anim Sci Technol">
        <title>Complete genome sequence of Paenibacillus konkukensis sp. nov. SK3146 as a potential probiotic strain.</title>
        <authorList>
            <person name="Jung H.I."/>
            <person name="Park S."/>
            <person name="Niu K.M."/>
            <person name="Lee S.W."/>
            <person name="Kothari D."/>
            <person name="Yi K.J."/>
            <person name="Kim S.K."/>
        </authorList>
    </citation>
    <scope>NUCLEOTIDE SEQUENCE</scope>
    <source>
        <strain evidence="2">SK3146</strain>
    </source>
</reference>
<evidence type="ECO:0008006" key="4">
    <source>
        <dbReference type="Google" id="ProtNLM"/>
    </source>
</evidence>
<keyword evidence="1" id="KW-1133">Transmembrane helix</keyword>
<dbReference type="InterPro" id="IPR018729">
    <property type="entry name" value="DUF2269_transmembrane"/>
</dbReference>
<reference evidence="2" key="1">
    <citation type="submission" date="2018-02" db="EMBL/GenBank/DDBJ databases">
        <authorList>
            <person name="Kim S.-K."/>
            <person name="Jung H.-I."/>
            <person name="Lee S.-W."/>
        </authorList>
    </citation>
    <scope>NUCLEOTIDE SEQUENCE</scope>
    <source>
        <strain evidence="2">SK3146</strain>
    </source>
</reference>
<evidence type="ECO:0000256" key="1">
    <source>
        <dbReference type="SAM" id="Phobius"/>
    </source>
</evidence>
<feature type="transmembrane region" description="Helical" evidence="1">
    <location>
        <begin position="188"/>
        <end position="205"/>
    </location>
</feature>
<evidence type="ECO:0000313" key="2">
    <source>
        <dbReference type="EMBL" id="UQZ86444.1"/>
    </source>
</evidence>
<keyword evidence="3" id="KW-1185">Reference proteome</keyword>
<keyword evidence="1" id="KW-0472">Membrane</keyword>
<proteinExistence type="predicted"/>
<evidence type="ECO:0000313" key="3">
    <source>
        <dbReference type="Proteomes" id="UP001057134"/>
    </source>
</evidence>
<organism evidence="2 3">
    <name type="scientific">Paenibacillus konkukensis</name>
    <dbReference type="NCBI Taxonomy" id="2020716"/>
    <lineage>
        <taxon>Bacteria</taxon>
        <taxon>Bacillati</taxon>
        <taxon>Bacillota</taxon>
        <taxon>Bacilli</taxon>
        <taxon>Bacillales</taxon>
        <taxon>Paenibacillaceae</taxon>
        <taxon>Paenibacillus</taxon>
    </lineage>
</organism>